<sequence length="223" mass="24572">MTKSVAKGVEVQKRISFERNAALSHRLAVNSGAAAMQLADSPCIEGQFCSAAWACAELIAVVNTSAASHVAALIISVHLWSIGAHRCYKNRKQKTNNPRDLQQHANIYLGVEPALAGSAVLQAVSRSPLSHRMQFQITMAEEDKKKTTSRTENNPPSIEDLGKIFDETAQERLRQRDLISRTWVPQIQAMNSGPFNIQVGSFRDAQYMPLLTLLKHDTPPLNG</sequence>
<accession>A0A8H5UL01</accession>
<reference evidence="2" key="1">
    <citation type="journal article" date="2020" name="BMC Genomics">
        <title>Correction to: Identification and distribution of gene clusters required for synthesis of sphingolipid metabolism inhibitors in diverse species of the filamentous fungus Fusarium.</title>
        <authorList>
            <person name="Kim H.S."/>
            <person name="Lohmar J.M."/>
            <person name="Busman M."/>
            <person name="Brown D.W."/>
            <person name="Naumann T.A."/>
            <person name="Divon H.H."/>
            <person name="Lysoe E."/>
            <person name="Uhlig S."/>
            <person name="Proctor R.H."/>
        </authorList>
    </citation>
    <scope>NUCLEOTIDE SEQUENCE [LARGE SCALE GENOMIC DNA]</scope>
    <source>
        <strain evidence="2">NRRL 25331</strain>
    </source>
</reference>
<reference evidence="1 2" key="2">
    <citation type="submission" date="2020-05" db="EMBL/GenBank/DDBJ databases">
        <title>Identification and distribution of gene clusters putatively required for synthesis of sphingolipid metabolism inhibitors in phylogenetically diverse species of the filamentous fungus Fusarium.</title>
        <authorList>
            <person name="Kim H.-S."/>
            <person name="Busman M."/>
            <person name="Brown D.W."/>
            <person name="Divon H."/>
            <person name="Uhlig S."/>
            <person name="Proctor R.H."/>
        </authorList>
    </citation>
    <scope>NUCLEOTIDE SEQUENCE [LARGE SCALE GENOMIC DNA]</scope>
    <source>
        <strain evidence="1 2">NRRL 25331</strain>
    </source>
</reference>
<protein>
    <submittedName>
        <fullName evidence="1">Uncharacterized protein</fullName>
    </submittedName>
</protein>
<proteinExistence type="predicted"/>
<comment type="caution">
    <text evidence="1">The sequence shown here is derived from an EMBL/GenBank/DDBJ whole genome shotgun (WGS) entry which is preliminary data.</text>
</comment>
<gene>
    <name evidence="1" type="ORF">FCIRC_1223</name>
</gene>
<dbReference type="AlphaFoldDB" id="A0A8H5UL01"/>
<evidence type="ECO:0000313" key="1">
    <source>
        <dbReference type="EMBL" id="KAF5689760.1"/>
    </source>
</evidence>
<dbReference type="EMBL" id="JAAQPE010000042">
    <property type="protein sequence ID" value="KAF5689760.1"/>
    <property type="molecule type" value="Genomic_DNA"/>
</dbReference>
<name>A0A8H5UL01_FUSCI</name>
<evidence type="ECO:0000313" key="2">
    <source>
        <dbReference type="Proteomes" id="UP000572754"/>
    </source>
</evidence>
<dbReference type="Proteomes" id="UP000572754">
    <property type="component" value="Unassembled WGS sequence"/>
</dbReference>
<keyword evidence="2" id="KW-1185">Reference proteome</keyword>
<organism evidence="1 2">
    <name type="scientific">Fusarium circinatum</name>
    <name type="common">Pitch canker fungus</name>
    <name type="synonym">Gibberella circinata</name>
    <dbReference type="NCBI Taxonomy" id="48490"/>
    <lineage>
        <taxon>Eukaryota</taxon>
        <taxon>Fungi</taxon>
        <taxon>Dikarya</taxon>
        <taxon>Ascomycota</taxon>
        <taxon>Pezizomycotina</taxon>
        <taxon>Sordariomycetes</taxon>
        <taxon>Hypocreomycetidae</taxon>
        <taxon>Hypocreales</taxon>
        <taxon>Nectriaceae</taxon>
        <taxon>Fusarium</taxon>
        <taxon>Fusarium fujikuroi species complex</taxon>
    </lineage>
</organism>